<evidence type="ECO:0000256" key="6">
    <source>
        <dbReference type="ARBA" id="ARBA00023328"/>
    </source>
</evidence>
<gene>
    <name evidence="7" type="ORF">ANE_LOCUS24421</name>
</gene>
<dbReference type="GO" id="GO:0031511">
    <property type="term" value="C:Mis6-Sim4 complex"/>
    <property type="evidence" value="ECO:0007669"/>
    <property type="project" value="TreeGrafter"/>
</dbReference>
<dbReference type="PANTHER" id="PTHR14582:SF1">
    <property type="entry name" value="CENTROMERE PROTEIN O"/>
    <property type="match status" value="1"/>
</dbReference>
<dbReference type="GO" id="GO:0005634">
    <property type="term" value="C:nucleus"/>
    <property type="evidence" value="ECO:0007669"/>
    <property type="project" value="UniProtKB-SubCell"/>
</dbReference>
<comment type="caution">
    <text evidence="7">The sequence shown here is derived from an EMBL/GenBank/DDBJ whole genome shotgun (WGS) entry which is preliminary data.</text>
</comment>
<dbReference type="Proteomes" id="UP000489600">
    <property type="component" value="Unassembled WGS sequence"/>
</dbReference>
<dbReference type="CDD" id="cd23836">
    <property type="entry name" value="DRWD-C_CENP-O"/>
    <property type="match status" value="1"/>
</dbReference>
<dbReference type="OrthoDB" id="10050372at2759"/>
<protein>
    <recommendedName>
        <fullName evidence="9">Centromere protein O</fullName>
    </recommendedName>
</protein>
<keyword evidence="6" id="KW-0137">Centromere</keyword>
<evidence type="ECO:0000313" key="7">
    <source>
        <dbReference type="EMBL" id="VVB13977.1"/>
    </source>
</evidence>
<keyword evidence="8" id="KW-1185">Reference proteome</keyword>
<organism evidence="7 8">
    <name type="scientific">Arabis nemorensis</name>
    <dbReference type="NCBI Taxonomy" id="586526"/>
    <lineage>
        <taxon>Eukaryota</taxon>
        <taxon>Viridiplantae</taxon>
        <taxon>Streptophyta</taxon>
        <taxon>Embryophyta</taxon>
        <taxon>Tracheophyta</taxon>
        <taxon>Spermatophyta</taxon>
        <taxon>Magnoliopsida</taxon>
        <taxon>eudicotyledons</taxon>
        <taxon>Gunneridae</taxon>
        <taxon>Pentapetalae</taxon>
        <taxon>rosids</taxon>
        <taxon>malvids</taxon>
        <taxon>Brassicales</taxon>
        <taxon>Brassicaceae</taxon>
        <taxon>Arabideae</taxon>
        <taxon>Arabis</taxon>
    </lineage>
</organism>
<sequence length="315" mass="36519">MGEMIVSLDEDIRLDTTRARFSSLLKRHRELTGRLSRDSDKTIFDRLSKEFEAARTSQIQEVCLDGEEWNDGLLATLRERVHMEADRKPDNGNAGFGLLSHPEERVTYRVGNKVIFCLEGARIGIQYETSFAGETYELYHCVLESKSFLEKMTVLEHTIPFFLPLRDLESDLLCSNAKKFIDNVGELLQAYVDRREQVRLIKELYGNQIRELYHSLPYHMIEFAIDDCDCKVMVSLRYGDLLCELPTKVRVLAWPMMMHHQFKRQCTSPRFGKLGSQTIPVRLSFAEDALRIQSLPEAYAEIVVNMPQEIEQIFL</sequence>
<evidence type="ECO:0000256" key="1">
    <source>
        <dbReference type="ARBA" id="ARBA00004123"/>
    </source>
</evidence>
<accession>A0A565CK50</accession>
<proteinExistence type="inferred from homology"/>
<reference evidence="7" key="1">
    <citation type="submission" date="2019-07" db="EMBL/GenBank/DDBJ databases">
        <authorList>
            <person name="Dittberner H."/>
        </authorList>
    </citation>
    <scope>NUCLEOTIDE SEQUENCE [LARGE SCALE GENOMIC DNA]</scope>
</reference>
<dbReference type="EMBL" id="CABITT030000008">
    <property type="protein sequence ID" value="VVB13977.1"/>
    <property type="molecule type" value="Genomic_DNA"/>
</dbReference>
<dbReference type="AlphaFoldDB" id="A0A565CK50"/>
<dbReference type="PANTHER" id="PTHR14582">
    <property type="entry name" value="INNER KINETOCHORE SUBUNIT MAL2"/>
    <property type="match status" value="1"/>
</dbReference>
<comment type="subcellular location">
    <subcellularLocation>
        <location evidence="2">Chromosome</location>
        <location evidence="2">Centromere</location>
    </subcellularLocation>
    <subcellularLocation>
        <location evidence="1">Nucleus</location>
    </subcellularLocation>
</comment>
<comment type="similarity">
    <text evidence="3">Belongs to the CENP-O/MCM21 family.</text>
</comment>
<dbReference type="InterPro" id="IPR018464">
    <property type="entry name" value="CENP-O"/>
</dbReference>
<evidence type="ECO:0000256" key="2">
    <source>
        <dbReference type="ARBA" id="ARBA00004584"/>
    </source>
</evidence>
<keyword evidence="5" id="KW-0539">Nucleus</keyword>
<name>A0A565CK50_9BRAS</name>
<evidence type="ECO:0000313" key="8">
    <source>
        <dbReference type="Proteomes" id="UP000489600"/>
    </source>
</evidence>
<evidence type="ECO:0000256" key="3">
    <source>
        <dbReference type="ARBA" id="ARBA00007321"/>
    </source>
</evidence>
<keyword evidence="4" id="KW-0158">Chromosome</keyword>
<evidence type="ECO:0000256" key="5">
    <source>
        <dbReference type="ARBA" id="ARBA00023242"/>
    </source>
</evidence>
<dbReference type="Pfam" id="PF09496">
    <property type="entry name" value="CENP-O"/>
    <property type="match status" value="1"/>
</dbReference>
<evidence type="ECO:0000256" key="4">
    <source>
        <dbReference type="ARBA" id="ARBA00022454"/>
    </source>
</evidence>
<dbReference type="CDD" id="cd23835">
    <property type="entry name" value="DRWD-N_CENP-O"/>
    <property type="match status" value="1"/>
</dbReference>
<evidence type="ECO:0008006" key="9">
    <source>
        <dbReference type="Google" id="ProtNLM"/>
    </source>
</evidence>